<dbReference type="InterPro" id="IPR003593">
    <property type="entry name" value="AAA+_ATPase"/>
</dbReference>
<keyword evidence="5" id="KW-0067">ATP-binding</keyword>
<feature type="transmembrane region" description="Helical" evidence="8">
    <location>
        <begin position="394"/>
        <end position="418"/>
    </location>
</feature>
<dbReference type="PANTHER" id="PTHR48041">
    <property type="entry name" value="ABC TRANSPORTER G FAMILY MEMBER 28"/>
    <property type="match status" value="1"/>
</dbReference>
<dbReference type="Gene3D" id="3.40.50.300">
    <property type="entry name" value="P-loop containing nucleotide triphosphate hydrolases"/>
    <property type="match status" value="1"/>
</dbReference>
<dbReference type="OrthoDB" id="66620at2759"/>
<dbReference type="GO" id="GO:0005524">
    <property type="term" value="F:ATP binding"/>
    <property type="evidence" value="ECO:0007669"/>
    <property type="project" value="UniProtKB-KW"/>
</dbReference>
<dbReference type="InterPro" id="IPR003439">
    <property type="entry name" value="ABC_transporter-like_ATP-bd"/>
</dbReference>
<dbReference type="InterPro" id="IPR027417">
    <property type="entry name" value="P-loop_NTPase"/>
</dbReference>
<evidence type="ECO:0000256" key="2">
    <source>
        <dbReference type="ARBA" id="ARBA00022448"/>
    </source>
</evidence>
<keyword evidence="3 8" id="KW-0812">Transmembrane</keyword>
<sequence>MDELESLHDVPLDDNRATRSAFVLAFTDLTYCVRQPKKKPGRTSSFQQRTKVQNVPYDIENPPSAKTLLAHVSGEARQGEILAILGPSGSGKSTLLDALANRIARDSLKGSITLNGERLKSGALLRVISAYVMQDDVLYPMLTVEETLVFAAEFRLPRTMSKREKAGRVQALIDQLGLRTAANTIIGDEGHRGVSGGERRRVSIGVDIVHDPIILFLDEPISGLDSTSALLVIKVLHEIALRGSIVIMSIHQPSSRILNLLDRMIFLSDGRAVYYGPPANLPRFFTEFGMPIPREQNSAEFTLDLVHKLQEEERTDPTAIRRLVAFNRSWGLRNVPRHEPSIVRDARGLSLRDAIINSIPHPKLVHGTIPNYANHFWTEVCVLMKRSFSNSRRLPQIFLTQLAAVIFTGVISASLFWNLEKSSTGVRERLGFFSLAMSTMFYICVNALPVFVDERYIFYRETSHNAYRHSSYVISRAIACFPALVVYSIVFAGITYFPVGLDGGFHGFLYYTICTLAAFWSGSGFANFLSGILTELVSGFAVVMATLRFFLIFCGFYINRDRIPQYWLWFHYVSLMKYPYQGAMQNEFGNNSSCYSQGVQLFDNTIIEQQPYQLKALLLPNISRILQTTITADTCMVTGPDVLEQNAVTDLGKWDEIWVQIAWGFLFRFLFYVALTVGGKNKRH</sequence>
<keyword evidence="4" id="KW-0547">Nucleotide-binding</keyword>
<evidence type="ECO:0000313" key="10">
    <source>
        <dbReference type="EMBL" id="KAF3324302.1"/>
    </source>
</evidence>
<feature type="transmembrane region" description="Helical" evidence="8">
    <location>
        <begin position="657"/>
        <end position="678"/>
    </location>
</feature>
<organism evidence="10 11">
    <name type="scientific">Carex littledalei</name>
    <dbReference type="NCBI Taxonomy" id="544730"/>
    <lineage>
        <taxon>Eukaryota</taxon>
        <taxon>Viridiplantae</taxon>
        <taxon>Streptophyta</taxon>
        <taxon>Embryophyta</taxon>
        <taxon>Tracheophyta</taxon>
        <taxon>Spermatophyta</taxon>
        <taxon>Magnoliopsida</taxon>
        <taxon>Liliopsida</taxon>
        <taxon>Poales</taxon>
        <taxon>Cyperaceae</taxon>
        <taxon>Cyperoideae</taxon>
        <taxon>Cariceae</taxon>
        <taxon>Carex</taxon>
        <taxon>Carex subgen. Euthyceras</taxon>
    </lineage>
</organism>
<dbReference type="InterPro" id="IPR050352">
    <property type="entry name" value="ABCG_transporters"/>
</dbReference>
<evidence type="ECO:0000256" key="1">
    <source>
        <dbReference type="ARBA" id="ARBA00004141"/>
    </source>
</evidence>
<dbReference type="InterPro" id="IPR013525">
    <property type="entry name" value="ABC2_TM"/>
</dbReference>
<evidence type="ECO:0000256" key="5">
    <source>
        <dbReference type="ARBA" id="ARBA00022840"/>
    </source>
</evidence>
<name>A0A833QRS5_9POAL</name>
<comment type="subcellular location">
    <subcellularLocation>
        <location evidence="1">Membrane</location>
        <topology evidence="1">Multi-pass membrane protein</topology>
    </subcellularLocation>
</comment>
<keyword evidence="6 8" id="KW-1133">Transmembrane helix</keyword>
<evidence type="ECO:0000259" key="9">
    <source>
        <dbReference type="PROSITE" id="PS50893"/>
    </source>
</evidence>
<proteinExistence type="predicted"/>
<protein>
    <submittedName>
        <fullName evidence="10">ABC transporter G family member 16</fullName>
    </submittedName>
</protein>
<dbReference type="GO" id="GO:0016887">
    <property type="term" value="F:ATP hydrolysis activity"/>
    <property type="evidence" value="ECO:0007669"/>
    <property type="project" value="InterPro"/>
</dbReference>
<dbReference type="Pfam" id="PF00005">
    <property type="entry name" value="ABC_tran"/>
    <property type="match status" value="1"/>
</dbReference>
<feature type="transmembrane region" description="Helical" evidence="8">
    <location>
        <begin position="473"/>
        <end position="496"/>
    </location>
</feature>
<dbReference type="Pfam" id="PF01061">
    <property type="entry name" value="ABC2_membrane"/>
    <property type="match status" value="1"/>
</dbReference>
<evidence type="ECO:0000256" key="7">
    <source>
        <dbReference type="ARBA" id="ARBA00023136"/>
    </source>
</evidence>
<dbReference type="GO" id="GO:0016020">
    <property type="term" value="C:membrane"/>
    <property type="evidence" value="ECO:0007669"/>
    <property type="project" value="UniProtKB-SubCell"/>
</dbReference>
<keyword evidence="11" id="KW-1185">Reference proteome</keyword>
<comment type="caution">
    <text evidence="10">The sequence shown here is derived from an EMBL/GenBank/DDBJ whole genome shotgun (WGS) entry which is preliminary data.</text>
</comment>
<gene>
    <name evidence="10" type="ORF">FCM35_KLT11769</name>
</gene>
<evidence type="ECO:0000313" key="11">
    <source>
        <dbReference type="Proteomes" id="UP000623129"/>
    </source>
</evidence>
<evidence type="ECO:0000256" key="3">
    <source>
        <dbReference type="ARBA" id="ARBA00022692"/>
    </source>
</evidence>
<dbReference type="Proteomes" id="UP000623129">
    <property type="component" value="Unassembled WGS sequence"/>
</dbReference>
<dbReference type="GO" id="GO:0140359">
    <property type="term" value="F:ABC-type transporter activity"/>
    <property type="evidence" value="ECO:0007669"/>
    <property type="project" value="InterPro"/>
</dbReference>
<reference evidence="10" key="1">
    <citation type="submission" date="2020-01" db="EMBL/GenBank/DDBJ databases">
        <title>Genome sequence of Kobresia littledalei, the first chromosome-level genome in the family Cyperaceae.</title>
        <authorList>
            <person name="Qu G."/>
        </authorList>
    </citation>
    <scope>NUCLEOTIDE SEQUENCE</scope>
    <source>
        <strain evidence="10">C.B.Clarke</strain>
        <tissue evidence="10">Leaf</tissue>
    </source>
</reference>
<dbReference type="SUPFAM" id="SSF52540">
    <property type="entry name" value="P-loop containing nucleoside triphosphate hydrolases"/>
    <property type="match status" value="1"/>
</dbReference>
<keyword evidence="2" id="KW-0813">Transport</keyword>
<dbReference type="AlphaFoldDB" id="A0A833QRS5"/>
<feature type="transmembrane region" description="Helical" evidence="8">
    <location>
        <begin position="536"/>
        <end position="558"/>
    </location>
</feature>
<feature type="transmembrane region" description="Helical" evidence="8">
    <location>
        <begin position="430"/>
        <end position="452"/>
    </location>
</feature>
<dbReference type="PROSITE" id="PS00211">
    <property type="entry name" value="ABC_TRANSPORTER_1"/>
    <property type="match status" value="1"/>
</dbReference>
<dbReference type="PROSITE" id="PS50893">
    <property type="entry name" value="ABC_TRANSPORTER_2"/>
    <property type="match status" value="1"/>
</dbReference>
<evidence type="ECO:0000256" key="4">
    <source>
        <dbReference type="ARBA" id="ARBA00022741"/>
    </source>
</evidence>
<dbReference type="SMART" id="SM00382">
    <property type="entry name" value="AAA"/>
    <property type="match status" value="1"/>
</dbReference>
<dbReference type="EMBL" id="SWLB01000022">
    <property type="protein sequence ID" value="KAF3324302.1"/>
    <property type="molecule type" value="Genomic_DNA"/>
</dbReference>
<feature type="domain" description="ABC transporter" evidence="9">
    <location>
        <begin position="50"/>
        <end position="294"/>
    </location>
</feature>
<evidence type="ECO:0000256" key="6">
    <source>
        <dbReference type="ARBA" id="ARBA00022989"/>
    </source>
</evidence>
<evidence type="ECO:0000256" key="8">
    <source>
        <dbReference type="SAM" id="Phobius"/>
    </source>
</evidence>
<dbReference type="InterPro" id="IPR017871">
    <property type="entry name" value="ABC_transporter-like_CS"/>
</dbReference>
<accession>A0A833QRS5</accession>
<dbReference type="PANTHER" id="PTHR48041:SF128">
    <property type="entry name" value="OS03G0282100 PROTEIN"/>
    <property type="match status" value="1"/>
</dbReference>
<keyword evidence="7 8" id="KW-0472">Membrane</keyword>
<feature type="transmembrane region" description="Helical" evidence="8">
    <location>
        <begin position="508"/>
        <end position="529"/>
    </location>
</feature>